<comment type="caution">
    <text evidence="1">The sequence shown here is derived from an EMBL/GenBank/DDBJ whole genome shotgun (WGS) entry which is preliminary data.</text>
</comment>
<name>A0ACC0UH19_9AGAM</name>
<keyword evidence="2" id="KW-1185">Reference proteome</keyword>
<accession>A0ACC0UH19</accession>
<reference evidence="1" key="1">
    <citation type="submission" date="2021-03" db="EMBL/GenBank/DDBJ databases">
        <title>Evolutionary priming and transition to the ectomycorrhizal habit in an iconic lineage of mushroom-forming fungi: is preadaptation a requirement?</title>
        <authorList>
            <consortium name="DOE Joint Genome Institute"/>
            <person name="Looney B.P."/>
            <person name="Miyauchi S."/>
            <person name="Morin E."/>
            <person name="Drula E."/>
            <person name="Courty P.E."/>
            <person name="Chicoki N."/>
            <person name="Fauchery L."/>
            <person name="Kohler A."/>
            <person name="Kuo A."/>
            <person name="LaButti K."/>
            <person name="Pangilinan J."/>
            <person name="Lipzen A."/>
            <person name="Riley R."/>
            <person name="Andreopoulos W."/>
            <person name="He G."/>
            <person name="Johnson J."/>
            <person name="Barry K.W."/>
            <person name="Grigoriev I.V."/>
            <person name="Nagy L."/>
            <person name="Hibbett D."/>
            <person name="Henrissat B."/>
            <person name="Matheny P.B."/>
            <person name="Labbe J."/>
            <person name="Martin A.F."/>
        </authorList>
    </citation>
    <scope>NUCLEOTIDE SEQUENCE</scope>
    <source>
        <strain evidence="1">BPL698</strain>
    </source>
</reference>
<dbReference type="Proteomes" id="UP001207468">
    <property type="component" value="Unassembled WGS sequence"/>
</dbReference>
<gene>
    <name evidence="1" type="ORF">F5148DRAFT_1010421</name>
</gene>
<dbReference type="EMBL" id="JAGFNK010000033">
    <property type="protein sequence ID" value="KAI9510831.1"/>
    <property type="molecule type" value="Genomic_DNA"/>
</dbReference>
<sequence>MANPPTQIHLPPFLAPLFSYISSCLPPPVHNALLVLLTHGLAFFGALIGLGAALISSKPSDWDAQKVIPPLITLLAAYLALASAVRTATWFVRTATWLVKWGIVAAATSVALAWLLGTGTVAAASCRALSRWFRMCSAAAGNAAANASGGGSQRARSRPQAWTRLTSIGNGNLRSSSGMLPTPRAHGPSTTVRCERTGCRKWYWLSLARGALQGYSSREQTGQHEGESHERRQAQQNDRTNHVR</sequence>
<protein>
    <submittedName>
        <fullName evidence="1">Uncharacterized protein</fullName>
    </submittedName>
</protein>
<proteinExistence type="predicted"/>
<evidence type="ECO:0000313" key="1">
    <source>
        <dbReference type="EMBL" id="KAI9510831.1"/>
    </source>
</evidence>
<evidence type="ECO:0000313" key="2">
    <source>
        <dbReference type="Proteomes" id="UP001207468"/>
    </source>
</evidence>
<organism evidence="1 2">
    <name type="scientific">Russula earlei</name>
    <dbReference type="NCBI Taxonomy" id="71964"/>
    <lineage>
        <taxon>Eukaryota</taxon>
        <taxon>Fungi</taxon>
        <taxon>Dikarya</taxon>
        <taxon>Basidiomycota</taxon>
        <taxon>Agaricomycotina</taxon>
        <taxon>Agaricomycetes</taxon>
        <taxon>Russulales</taxon>
        <taxon>Russulaceae</taxon>
        <taxon>Russula</taxon>
    </lineage>
</organism>